<proteinExistence type="predicted"/>
<protein>
    <submittedName>
        <fullName evidence="1">Uncharacterized protein</fullName>
    </submittedName>
</protein>
<evidence type="ECO:0000313" key="2">
    <source>
        <dbReference type="Proteomes" id="UP000815325"/>
    </source>
</evidence>
<dbReference type="EMBL" id="MU069898">
    <property type="protein sequence ID" value="KAF5832087.1"/>
    <property type="molecule type" value="Genomic_DNA"/>
</dbReference>
<reference evidence="1" key="1">
    <citation type="submission" date="2017-08" db="EMBL/GenBank/DDBJ databases">
        <authorList>
            <person name="Polle J.E."/>
            <person name="Barry K."/>
            <person name="Cushman J."/>
            <person name="Schmutz J."/>
            <person name="Tran D."/>
            <person name="Hathwaick L.T."/>
            <person name="Yim W.C."/>
            <person name="Jenkins J."/>
            <person name="Mckie-Krisberg Z.M."/>
            <person name="Prochnik S."/>
            <person name="Lindquist E."/>
            <person name="Dockter R.B."/>
            <person name="Adam C."/>
            <person name="Molina H."/>
            <person name="Bunkerborg J."/>
            <person name="Jin E."/>
            <person name="Buchheim M."/>
            <person name="Magnuson J."/>
        </authorList>
    </citation>
    <scope>NUCLEOTIDE SEQUENCE</scope>
    <source>
        <strain evidence="1">CCAP 19/18</strain>
    </source>
</reference>
<name>A0ABQ7GBU3_DUNSA</name>
<evidence type="ECO:0000313" key="1">
    <source>
        <dbReference type="EMBL" id="KAF5832087.1"/>
    </source>
</evidence>
<accession>A0ABQ7GBU3</accession>
<gene>
    <name evidence="1" type="ORF">DUNSADRAFT_12161</name>
</gene>
<organism evidence="1 2">
    <name type="scientific">Dunaliella salina</name>
    <name type="common">Green alga</name>
    <name type="synonym">Protococcus salinus</name>
    <dbReference type="NCBI Taxonomy" id="3046"/>
    <lineage>
        <taxon>Eukaryota</taxon>
        <taxon>Viridiplantae</taxon>
        <taxon>Chlorophyta</taxon>
        <taxon>core chlorophytes</taxon>
        <taxon>Chlorophyceae</taxon>
        <taxon>CS clade</taxon>
        <taxon>Chlamydomonadales</taxon>
        <taxon>Dunaliellaceae</taxon>
        <taxon>Dunaliella</taxon>
    </lineage>
</organism>
<dbReference type="Proteomes" id="UP000815325">
    <property type="component" value="Unassembled WGS sequence"/>
</dbReference>
<sequence>MQSAFCCLTTLCFGNHAQKSLSGLSWLPWTSSTCYTLLQEMPYHRPQVEVSHSFVHKQLQGEKVCEDDESSGSTFCSVEGLCVALSEAEEVDLNAERYPPVISLNGLEEVVQIDAGTPYDICPLDGPAQCALFQGSSGAGSGSVTSASGQEDSEDEDLAPAPWIGLRDVPGIEQSGAIIRIPEGLSFIGCNEDGAAEICEPGADAKDETGDVRERVWACPESPLMPANCLTNPSACPFDEYGFEAAGLRYCQIDVPDGQDGFVAGDSFEIRFVILAHNGRVSEARRFVTFTRRCPSDDQPFYCNAPELGKPEYQCVALECEQWRAIGAPETNGEMGAPVFSSSLAASPSDNLVSLAGGAGRRLLQERHLLQQGSGKEEVPVETVTTELAYFYEAGSVPDGLYWKNRPLAPCQPESGPESACDIAAFDARGASVRISAAPVCTDQFSAYPSYEEFLAAVKSSAALEAATDELCQAKLCSPSSADRGQCRPGKYIIQYEASDTGERRSIMNLVFRVENGARHIVQVIGAVLCGLKQMVSKA</sequence>
<keyword evidence="2" id="KW-1185">Reference proteome</keyword>
<comment type="caution">
    <text evidence="1">The sequence shown here is derived from an EMBL/GenBank/DDBJ whole genome shotgun (WGS) entry which is preliminary data.</text>
</comment>